<accession>A0A0A9C9R9</accession>
<feature type="compositionally biased region" description="Low complexity" evidence="1">
    <location>
        <begin position="53"/>
        <end position="68"/>
    </location>
</feature>
<feature type="region of interest" description="Disordered" evidence="1">
    <location>
        <begin position="1"/>
        <end position="76"/>
    </location>
</feature>
<sequence>MAAPPGTAPFRAATCPSASSSPTAAGTPGSHSRSWAGTPWSSAAPRMAEEEAAAAAGSSAAGRRASSGPGTRCRCR</sequence>
<proteinExistence type="predicted"/>
<protein>
    <submittedName>
        <fullName evidence="2">Uncharacterized protein</fullName>
    </submittedName>
</protein>
<organism evidence="2">
    <name type="scientific">Arundo donax</name>
    <name type="common">Giant reed</name>
    <name type="synonym">Donax arundinaceus</name>
    <dbReference type="NCBI Taxonomy" id="35708"/>
    <lineage>
        <taxon>Eukaryota</taxon>
        <taxon>Viridiplantae</taxon>
        <taxon>Streptophyta</taxon>
        <taxon>Embryophyta</taxon>
        <taxon>Tracheophyta</taxon>
        <taxon>Spermatophyta</taxon>
        <taxon>Magnoliopsida</taxon>
        <taxon>Liliopsida</taxon>
        <taxon>Poales</taxon>
        <taxon>Poaceae</taxon>
        <taxon>PACMAD clade</taxon>
        <taxon>Arundinoideae</taxon>
        <taxon>Arundineae</taxon>
        <taxon>Arundo</taxon>
    </lineage>
</organism>
<dbReference type="AlphaFoldDB" id="A0A0A9C9R9"/>
<feature type="compositionally biased region" description="Low complexity" evidence="1">
    <location>
        <begin position="12"/>
        <end position="30"/>
    </location>
</feature>
<dbReference type="EMBL" id="GBRH01226697">
    <property type="protein sequence ID" value="JAD71198.1"/>
    <property type="molecule type" value="Transcribed_RNA"/>
</dbReference>
<reference evidence="2" key="2">
    <citation type="journal article" date="2015" name="Data Brief">
        <title>Shoot transcriptome of the giant reed, Arundo donax.</title>
        <authorList>
            <person name="Barrero R.A."/>
            <person name="Guerrero F.D."/>
            <person name="Moolhuijzen P."/>
            <person name="Goolsby J.A."/>
            <person name="Tidwell J."/>
            <person name="Bellgard S.E."/>
            <person name="Bellgard M.I."/>
        </authorList>
    </citation>
    <scope>NUCLEOTIDE SEQUENCE</scope>
    <source>
        <tissue evidence="2">Shoot tissue taken approximately 20 cm above the soil surface</tissue>
    </source>
</reference>
<evidence type="ECO:0000313" key="2">
    <source>
        <dbReference type="EMBL" id="JAD71198.1"/>
    </source>
</evidence>
<reference evidence="2" key="1">
    <citation type="submission" date="2014-09" db="EMBL/GenBank/DDBJ databases">
        <authorList>
            <person name="Magalhaes I.L.F."/>
            <person name="Oliveira U."/>
            <person name="Santos F.R."/>
            <person name="Vidigal T.H.D.A."/>
            <person name="Brescovit A.D."/>
            <person name="Santos A.J."/>
        </authorList>
    </citation>
    <scope>NUCLEOTIDE SEQUENCE</scope>
    <source>
        <tissue evidence="2">Shoot tissue taken approximately 20 cm above the soil surface</tissue>
    </source>
</reference>
<name>A0A0A9C9R9_ARUDO</name>
<evidence type="ECO:0000256" key="1">
    <source>
        <dbReference type="SAM" id="MobiDB-lite"/>
    </source>
</evidence>